<protein>
    <recommendedName>
        <fullName evidence="4">Integral membrane protein</fullName>
    </recommendedName>
</protein>
<dbReference type="PANTHER" id="PTHR12459:SF15">
    <property type="entry name" value="TRANSMEMBRANE PROTEIN 135"/>
    <property type="match status" value="1"/>
</dbReference>
<evidence type="ECO:0000313" key="3">
    <source>
        <dbReference type="Proteomes" id="UP000327118"/>
    </source>
</evidence>
<feature type="transmembrane region" description="Helical" evidence="1">
    <location>
        <begin position="362"/>
        <end position="380"/>
    </location>
</feature>
<feature type="transmembrane region" description="Helical" evidence="1">
    <location>
        <begin position="400"/>
        <end position="420"/>
    </location>
</feature>
<gene>
    <name evidence="2" type="ORF">BDV28DRAFT_134731</name>
</gene>
<keyword evidence="1" id="KW-1133">Transmembrane helix</keyword>
<accession>A0A5N6Z7M1</accession>
<keyword evidence="1" id="KW-0472">Membrane</keyword>
<evidence type="ECO:0000256" key="1">
    <source>
        <dbReference type="SAM" id="Phobius"/>
    </source>
</evidence>
<evidence type="ECO:0000313" key="2">
    <source>
        <dbReference type="EMBL" id="KAE8352679.1"/>
    </source>
</evidence>
<keyword evidence="3" id="KW-1185">Reference proteome</keyword>
<dbReference type="EMBL" id="ML739122">
    <property type="protein sequence ID" value="KAE8352679.1"/>
    <property type="molecule type" value="Genomic_DNA"/>
</dbReference>
<keyword evidence="1" id="KW-0812">Transmembrane</keyword>
<reference evidence="3" key="1">
    <citation type="submission" date="2019-04" db="EMBL/GenBank/DDBJ databases">
        <title>Friends and foes A comparative genomics studyof 23 Aspergillus species from section Flavi.</title>
        <authorList>
            <consortium name="DOE Joint Genome Institute"/>
            <person name="Kjaerbolling I."/>
            <person name="Vesth T."/>
            <person name="Frisvad J.C."/>
            <person name="Nybo J.L."/>
            <person name="Theobald S."/>
            <person name="Kildgaard S."/>
            <person name="Isbrandt T."/>
            <person name="Kuo A."/>
            <person name="Sato A."/>
            <person name="Lyhne E.K."/>
            <person name="Kogle M.E."/>
            <person name="Wiebenga A."/>
            <person name="Kun R.S."/>
            <person name="Lubbers R.J."/>
            <person name="Makela M.R."/>
            <person name="Barry K."/>
            <person name="Chovatia M."/>
            <person name="Clum A."/>
            <person name="Daum C."/>
            <person name="Haridas S."/>
            <person name="He G."/>
            <person name="LaButti K."/>
            <person name="Lipzen A."/>
            <person name="Mondo S."/>
            <person name="Riley R."/>
            <person name="Salamov A."/>
            <person name="Simmons B.A."/>
            <person name="Magnuson J.K."/>
            <person name="Henrissat B."/>
            <person name="Mortensen U.H."/>
            <person name="Larsen T.O."/>
            <person name="Devries R.P."/>
            <person name="Grigoriev I.V."/>
            <person name="Machida M."/>
            <person name="Baker S.E."/>
            <person name="Andersen M.R."/>
        </authorList>
    </citation>
    <scope>NUCLEOTIDE SEQUENCE [LARGE SCALE GENOMIC DNA]</scope>
    <source>
        <strain evidence="3">CBS 553.77</strain>
    </source>
</reference>
<organism evidence="2 3">
    <name type="scientific">Aspergillus coremiiformis</name>
    <dbReference type="NCBI Taxonomy" id="138285"/>
    <lineage>
        <taxon>Eukaryota</taxon>
        <taxon>Fungi</taxon>
        <taxon>Dikarya</taxon>
        <taxon>Ascomycota</taxon>
        <taxon>Pezizomycotina</taxon>
        <taxon>Eurotiomycetes</taxon>
        <taxon>Eurotiomycetidae</taxon>
        <taxon>Eurotiales</taxon>
        <taxon>Aspergillaceae</taxon>
        <taxon>Aspergillus</taxon>
        <taxon>Aspergillus subgen. Circumdati</taxon>
    </lineage>
</organism>
<dbReference type="Proteomes" id="UP000327118">
    <property type="component" value="Unassembled WGS sequence"/>
</dbReference>
<dbReference type="AlphaFoldDB" id="A0A5N6Z7M1"/>
<dbReference type="OrthoDB" id="4021778at2759"/>
<evidence type="ECO:0008006" key="4">
    <source>
        <dbReference type="Google" id="ProtNLM"/>
    </source>
</evidence>
<name>A0A5N6Z7M1_9EURO</name>
<dbReference type="InterPro" id="IPR026749">
    <property type="entry name" value="Tmem135"/>
</dbReference>
<proteinExistence type="predicted"/>
<dbReference type="PANTHER" id="PTHR12459">
    <property type="entry name" value="TRANSMEMBRANE PROTEIN 135-RELATED"/>
    <property type="match status" value="1"/>
</dbReference>
<sequence length="490" mass="55423">MDPTGFMGRSHDKHQLLKPILRAYAIGYLSSTAPRFISSLRQVWRKDLNYQQNRKVLLRALTSTIRLESFSTFCAALVGGSTVFPLVIFRLRELVSHRLGIKPSISESAKFLRLVRFTCAFLSAWLSFELLNRKSVRLQGDDAKSPDNASNWVAKTQQGSKDKEQIRPQFAGRTMDLTLFSLTRAVDLAACIIWARWRRWRRARGCWSMAENLAPALADSGVFAVSAAIVMWAWIYLPERLPKSYERWIGEVAKVDSRLVETLRQARRGVFVYGKDTGEARLLQSMCNDYGWPVEWGDPSKTIPIPCEVVHMSCGPSCEKHAVSRFAQTFKFTCATYLPLQMAFRIRRLNSVSSLRRAISDALRSSAFLASFVGIFYYSICLARTRLGPKVFSRDVVTPMMWDSGLCIGAGCLMCGWSILVESPSKRRELALFVAPRAAATVLPRFYNKQYQYRERIAFAISTAILLTCLQEQPSLVRGVFGRVATSVLK</sequence>
<feature type="transmembrane region" description="Helical" evidence="1">
    <location>
        <begin position="217"/>
        <end position="237"/>
    </location>
</feature>